<dbReference type="Gene3D" id="1.10.150.50">
    <property type="entry name" value="Transcription Factor, Ets-1"/>
    <property type="match status" value="1"/>
</dbReference>
<dbReference type="SUPFAM" id="SSF47769">
    <property type="entry name" value="SAM/Pointed domain"/>
    <property type="match status" value="1"/>
</dbReference>
<feature type="compositionally biased region" description="Acidic residues" evidence="2">
    <location>
        <begin position="191"/>
        <end position="203"/>
    </location>
</feature>
<reference evidence="3" key="1">
    <citation type="submission" date="2021-01" db="EMBL/GenBank/DDBJ databases">
        <authorList>
            <person name="Corre E."/>
            <person name="Pelletier E."/>
            <person name="Niang G."/>
            <person name="Scheremetjew M."/>
            <person name="Finn R."/>
            <person name="Kale V."/>
            <person name="Holt S."/>
            <person name="Cochrane G."/>
            <person name="Meng A."/>
            <person name="Brown T."/>
            <person name="Cohen L."/>
        </authorList>
    </citation>
    <scope>NUCLEOTIDE SEQUENCE</scope>
    <source>
        <strain evidence="3">CCMP3107</strain>
    </source>
</reference>
<accession>A0A7S3XW08</accession>
<evidence type="ECO:0000256" key="2">
    <source>
        <dbReference type="SAM" id="MobiDB-lite"/>
    </source>
</evidence>
<evidence type="ECO:0008006" key="4">
    <source>
        <dbReference type="Google" id="ProtNLM"/>
    </source>
</evidence>
<evidence type="ECO:0000256" key="1">
    <source>
        <dbReference type="SAM" id="Coils"/>
    </source>
</evidence>
<feature type="coiled-coil region" evidence="1">
    <location>
        <begin position="5"/>
        <end position="177"/>
    </location>
</feature>
<evidence type="ECO:0000313" key="3">
    <source>
        <dbReference type="EMBL" id="CAE0633828.1"/>
    </source>
</evidence>
<name>A0A7S3XW08_HETAK</name>
<dbReference type="EMBL" id="HBIU01027165">
    <property type="protein sequence ID" value="CAE0633828.1"/>
    <property type="molecule type" value="Transcribed_RNA"/>
</dbReference>
<organism evidence="3">
    <name type="scientific">Heterosigma akashiwo</name>
    <name type="common">Chromophytic alga</name>
    <name type="synonym">Heterosigma carterae</name>
    <dbReference type="NCBI Taxonomy" id="2829"/>
    <lineage>
        <taxon>Eukaryota</taxon>
        <taxon>Sar</taxon>
        <taxon>Stramenopiles</taxon>
        <taxon>Ochrophyta</taxon>
        <taxon>Raphidophyceae</taxon>
        <taxon>Chattonellales</taxon>
        <taxon>Chattonellaceae</taxon>
        <taxon>Heterosigma</taxon>
    </lineage>
</organism>
<feature type="region of interest" description="Disordered" evidence="2">
    <location>
        <begin position="185"/>
        <end position="280"/>
    </location>
</feature>
<keyword evidence="1" id="KW-0175">Coiled coil</keyword>
<proteinExistence type="predicted"/>
<dbReference type="AlphaFoldDB" id="A0A7S3XW08"/>
<sequence>MEAELGDAQRALEAASARVAKLEARAGGLEGVAQRVASLEGQLRASESSVKEAEREAVRLRHIIQDSGAEMARQKAADSQEVAVLRQKIQELEVDVASSFNQRLRELEGQKTVEAEFEQEIKELRERLSKAEEEGGKGAGAHKVITALGDVVHSKRVKELEEALGEKTKEANELAARVSQLEYFSMRDDADQRDDSDEEDDLEVVSTPLSPIEEGAEGDDWGASEAHESAGGGTDESAANQLPSVLKRNRRGDQGQNGSLSPLPKAGTVLSPAPKTQSGISTNKRLFALPHGRISGQQSSPAHWQPISSLSQDEVIKLLKALQLDPFVRQFRRDSMDGKALTNISEAYLENIGMKLFLRRAFIQLVNEHRVSGFPRALIDPKALSGQQTDEDCVIF</sequence>
<gene>
    <name evidence="3" type="ORF">HAKA00212_LOCUS12541</name>
</gene>
<protein>
    <recommendedName>
        <fullName evidence="4">SAM domain-containing protein</fullName>
    </recommendedName>
</protein>
<dbReference type="InterPro" id="IPR013761">
    <property type="entry name" value="SAM/pointed_sf"/>
</dbReference>